<sequence>MSCSPEDIEKKRLQAIKRRNARRKEQQSSNPGPEDQNLKRTIQERQLNVSYSSELSSPGPSTSSASPSTPSTSSASPSSSLSPTSPGCSFFHEQYRVKGSISMISNTRFEVNINYHQAFIDFCHKFDTRYYDPLKKLWSFDVKEYDKFMQELRSVPQVLIIGLPKYVYRVFVAKSSDKFSENQEIDFSRIDPKLRRTLMPFQREGIYFAITRNGRCMIADDMGLGKTLQALAIAHYYQADWPLLIVSPASLTHMWLDNIRKFLPSVEAEDICLFYGSKGYFEEERIIIVSYDLLVKCKKVFVRKQFKTLILDESHFLKNYSSERIKAVEVVAKETRHIVLLSGTPALSRPYELYAQIRLIEPTFFKRHNYGLRYCAGKEKQVRRIVRVWDYSGVSNPVELQLLLSKVCVIRRMKDEVLDQLPSKIRQFVILDPNLVKTSSEALMTLRDRKQNANQLMQLFTDSGPQKLKAVCNYVSDLLEKKRKFIIFAHHKQILDGICEVIEKKGIQYVRIDGQTDKKQRQQRVDLFQESEDIMVAVLSIVSSNSGFSLTRASLCVFAELYWNPGSLVQAEDRVYRIGQRSPVVIQYLIANGTVDDHLLQLIESKNDFLVKAGFNQNFALSSAEILTQNNN</sequence>
<protein>
    <recommendedName>
        <fullName evidence="11">SWI/SNF-related matrix-associated actin-dependent regulator of chromatin subfamily A-like protein 1</fullName>
    </recommendedName>
</protein>
<feature type="compositionally biased region" description="Low complexity" evidence="5">
    <location>
        <begin position="50"/>
        <end position="85"/>
    </location>
</feature>
<proteinExistence type="inferred from homology"/>
<evidence type="ECO:0000256" key="4">
    <source>
        <dbReference type="PROSITE-ProRule" id="PRU00800"/>
    </source>
</evidence>
<name>A0AAV7J3Z7_COTGL</name>
<dbReference type="PROSITE" id="PS51467">
    <property type="entry name" value="HARP"/>
    <property type="match status" value="1"/>
</dbReference>
<evidence type="ECO:0000256" key="2">
    <source>
        <dbReference type="ARBA" id="ARBA00022801"/>
    </source>
</evidence>
<dbReference type="InterPro" id="IPR001650">
    <property type="entry name" value="Helicase_C-like"/>
</dbReference>
<accession>A0AAV7J3Z7</accession>
<dbReference type="InterPro" id="IPR000330">
    <property type="entry name" value="SNF2_N"/>
</dbReference>
<dbReference type="CDD" id="cd18793">
    <property type="entry name" value="SF2_C_SNF"/>
    <property type="match status" value="1"/>
</dbReference>
<feature type="compositionally biased region" description="Basic residues" evidence="5">
    <location>
        <begin position="13"/>
        <end position="22"/>
    </location>
</feature>
<feature type="domain" description="Helicase C-terminal" evidence="7">
    <location>
        <begin position="474"/>
        <end position="627"/>
    </location>
</feature>
<evidence type="ECO:0000259" key="7">
    <source>
        <dbReference type="PROSITE" id="PS51194"/>
    </source>
</evidence>
<dbReference type="Proteomes" id="UP000826195">
    <property type="component" value="Unassembled WGS sequence"/>
</dbReference>
<feature type="domain" description="Helicase ATP-binding" evidence="6">
    <location>
        <begin position="207"/>
        <end position="363"/>
    </location>
</feature>
<dbReference type="PROSITE" id="PS51192">
    <property type="entry name" value="HELICASE_ATP_BIND_1"/>
    <property type="match status" value="1"/>
</dbReference>
<organism evidence="9 10">
    <name type="scientific">Cotesia glomerata</name>
    <name type="common">Lepidopteran parasitic wasp</name>
    <name type="synonym">Apanteles glomeratus</name>
    <dbReference type="NCBI Taxonomy" id="32391"/>
    <lineage>
        <taxon>Eukaryota</taxon>
        <taxon>Metazoa</taxon>
        <taxon>Ecdysozoa</taxon>
        <taxon>Arthropoda</taxon>
        <taxon>Hexapoda</taxon>
        <taxon>Insecta</taxon>
        <taxon>Pterygota</taxon>
        <taxon>Neoptera</taxon>
        <taxon>Endopterygota</taxon>
        <taxon>Hymenoptera</taxon>
        <taxon>Apocrita</taxon>
        <taxon>Ichneumonoidea</taxon>
        <taxon>Braconidae</taxon>
        <taxon>Microgastrinae</taxon>
        <taxon>Cotesia</taxon>
    </lineage>
</organism>
<comment type="caution">
    <text evidence="9">The sequence shown here is derived from an EMBL/GenBank/DDBJ whole genome shotgun (WGS) entry which is preliminary data.</text>
</comment>
<dbReference type="GO" id="GO:0031297">
    <property type="term" value="P:replication fork processing"/>
    <property type="evidence" value="ECO:0007669"/>
    <property type="project" value="TreeGrafter"/>
</dbReference>
<evidence type="ECO:0000259" key="8">
    <source>
        <dbReference type="PROSITE" id="PS51467"/>
    </source>
</evidence>
<keyword evidence="10" id="KW-1185">Reference proteome</keyword>
<dbReference type="InterPro" id="IPR049730">
    <property type="entry name" value="SNF2/RAD54-like_C"/>
</dbReference>
<evidence type="ECO:0000313" key="10">
    <source>
        <dbReference type="Proteomes" id="UP000826195"/>
    </source>
</evidence>
<comment type="similarity">
    <text evidence="4">Belongs to the SNF2/RAD54 helicase family. SMARCAL1 subfamily.</text>
</comment>
<dbReference type="PANTHER" id="PTHR45766:SF6">
    <property type="entry name" value="SWI_SNF-RELATED MATRIX-ASSOCIATED ACTIN-DEPENDENT REGULATOR OF CHROMATIN SUBFAMILY A-LIKE PROTEIN 1"/>
    <property type="match status" value="1"/>
</dbReference>
<dbReference type="Gene3D" id="3.40.50.10810">
    <property type="entry name" value="Tandem AAA-ATPase domain"/>
    <property type="match status" value="1"/>
</dbReference>
<dbReference type="EMBL" id="JAHXZJ010000002">
    <property type="protein sequence ID" value="KAH0563950.1"/>
    <property type="molecule type" value="Genomic_DNA"/>
</dbReference>
<dbReference type="SUPFAM" id="SSF52540">
    <property type="entry name" value="P-loop containing nucleoside triphosphate hydrolases"/>
    <property type="match status" value="2"/>
</dbReference>
<evidence type="ECO:0000313" key="9">
    <source>
        <dbReference type="EMBL" id="KAH0563950.1"/>
    </source>
</evidence>
<dbReference type="InterPro" id="IPR038718">
    <property type="entry name" value="SNF2-like_sf"/>
</dbReference>
<evidence type="ECO:0000259" key="6">
    <source>
        <dbReference type="PROSITE" id="PS51192"/>
    </source>
</evidence>
<reference evidence="9 10" key="1">
    <citation type="journal article" date="2021" name="J. Hered.">
        <title>A chromosome-level genome assembly of the parasitoid wasp, Cotesia glomerata (Hymenoptera: Braconidae).</title>
        <authorList>
            <person name="Pinto B.J."/>
            <person name="Weis J.J."/>
            <person name="Gamble T."/>
            <person name="Ode P.J."/>
            <person name="Paul R."/>
            <person name="Zaspel J.M."/>
        </authorList>
    </citation>
    <scope>NUCLEOTIDE SEQUENCE [LARGE SCALE GENOMIC DNA]</scope>
    <source>
        <strain evidence="9">CgM1</strain>
    </source>
</reference>
<feature type="domain" description="HARP" evidence="8">
    <location>
        <begin position="91"/>
        <end position="164"/>
    </location>
</feature>
<dbReference type="Pfam" id="PF00176">
    <property type="entry name" value="SNF2-rel_dom"/>
    <property type="match status" value="1"/>
</dbReference>
<dbReference type="PROSITE" id="PS51194">
    <property type="entry name" value="HELICASE_CTER"/>
    <property type="match status" value="1"/>
</dbReference>
<dbReference type="SMART" id="SM00487">
    <property type="entry name" value="DEXDc"/>
    <property type="match status" value="1"/>
</dbReference>
<evidence type="ECO:0000256" key="5">
    <source>
        <dbReference type="SAM" id="MobiDB-lite"/>
    </source>
</evidence>
<dbReference type="PANTHER" id="PTHR45766">
    <property type="entry name" value="DNA ANNEALING HELICASE AND ENDONUCLEASE ZRANB3 FAMILY MEMBER"/>
    <property type="match status" value="1"/>
</dbReference>
<evidence type="ECO:0000256" key="1">
    <source>
        <dbReference type="ARBA" id="ARBA00004123"/>
    </source>
</evidence>
<dbReference type="GO" id="GO:0006281">
    <property type="term" value="P:DNA repair"/>
    <property type="evidence" value="ECO:0007669"/>
    <property type="project" value="TreeGrafter"/>
</dbReference>
<dbReference type="InterPro" id="IPR027417">
    <property type="entry name" value="P-loop_NTPase"/>
</dbReference>
<dbReference type="SMART" id="SM00490">
    <property type="entry name" value="HELICc"/>
    <property type="match status" value="1"/>
</dbReference>
<dbReference type="InterPro" id="IPR010003">
    <property type="entry name" value="HARP_dom"/>
</dbReference>
<dbReference type="GO" id="GO:0005524">
    <property type="term" value="F:ATP binding"/>
    <property type="evidence" value="ECO:0007669"/>
    <property type="project" value="InterPro"/>
</dbReference>
<keyword evidence="3" id="KW-0539">Nucleus</keyword>
<keyword evidence="2" id="KW-0378">Hydrolase</keyword>
<dbReference type="Pfam" id="PF00271">
    <property type="entry name" value="Helicase_C"/>
    <property type="match status" value="1"/>
</dbReference>
<dbReference type="Gene3D" id="3.40.50.300">
    <property type="entry name" value="P-loop containing nucleotide triphosphate hydrolases"/>
    <property type="match status" value="1"/>
</dbReference>
<comment type="subcellular location">
    <subcellularLocation>
        <location evidence="1">Nucleus</location>
    </subcellularLocation>
</comment>
<evidence type="ECO:0000256" key="3">
    <source>
        <dbReference type="ARBA" id="ARBA00023242"/>
    </source>
</evidence>
<evidence type="ECO:0008006" key="11">
    <source>
        <dbReference type="Google" id="ProtNLM"/>
    </source>
</evidence>
<dbReference type="Pfam" id="PF07443">
    <property type="entry name" value="HARP"/>
    <property type="match status" value="1"/>
</dbReference>
<dbReference type="CDD" id="cd18010">
    <property type="entry name" value="DEXHc_HARP_SMARCAL1"/>
    <property type="match status" value="1"/>
</dbReference>
<dbReference type="GO" id="GO:0016787">
    <property type="term" value="F:hydrolase activity"/>
    <property type="evidence" value="ECO:0007669"/>
    <property type="project" value="UniProtKB-KW"/>
</dbReference>
<dbReference type="GO" id="GO:0043596">
    <property type="term" value="C:nuclear replication fork"/>
    <property type="evidence" value="ECO:0007669"/>
    <property type="project" value="TreeGrafter"/>
</dbReference>
<dbReference type="InterPro" id="IPR014001">
    <property type="entry name" value="Helicase_ATP-bd"/>
</dbReference>
<feature type="region of interest" description="Disordered" evidence="5">
    <location>
        <begin position="1"/>
        <end position="85"/>
    </location>
</feature>
<gene>
    <name evidence="9" type="ORF">KQX54_008280</name>
</gene>
<dbReference type="AlphaFoldDB" id="A0AAV7J3Z7"/>